<name>A0A8H4WUR4_9HYPO</name>
<evidence type="ECO:0000313" key="3">
    <source>
        <dbReference type="Proteomes" id="UP000604273"/>
    </source>
</evidence>
<dbReference type="EMBL" id="JABFAI010000198">
    <property type="protein sequence ID" value="KAF4950735.1"/>
    <property type="molecule type" value="Genomic_DNA"/>
</dbReference>
<dbReference type="AlphaFoldDB" id="A0A8H4WUR4"/>
<reference evidence="2" key="1">
    <citation type="journal article" date="2020" name="BMC Genomics">
        <title>Correction to: Identification and distribution of gene clusters required for synthesis of sphingolipid metabolism inhibitors in diverse species of the filamentous fungus Fusarium.</title>
        <authorList>
            <person name="Kim H.S."/>
            <person name="Lohmar J.M."/>
            <person name="Busman M."/>
            <person name="Brown D.W."/>
            <person name="Naumann T.A."/>
            <person name="Divon H.H."/>
            <person name="Lysoe E."/>
            <person name="Uhlig S."/>
            <person name="Proctor R.H."/>
        </authorList>
    </citation>
    <scope>NUCLEOTIDE SEQUENCE</scope>
    <source>
        <strain evidence="2">NRRL 45417</strain>
    </source>
</reference>
<feature type="compositionally biased region" description="Basic and acidic residues" evidence="1">
    <location>
        <begin position="168"/>
        <end position="188"/>
    </location>
</feature>
<keyword evidence="3" id="KW-1185">Reference proteome</keyword>
<accession>A0A8H4WUR4</accession>
<evidence type="ECO:0000256" key="1">
    <source>
        <dbReference type="SAM" id="MobiDB-lite"/>
    </source>
</evidence>
<dbReference type="OrthoDB" id="5053758at2759"/>
<reference evidence="2" key="2">
    <citation type="submission" date="2020-05" db="EMBL/GenBank/DDBJ databases">
        <authorList>
            <person name="Kim H.-S."/>
            <person name="Proctor R.H."/>
            <person name="Brown D.W."/>
        </authorList>
    </citation>
    <scope>NUCLEOTIDE SEQUENCE</scope>
    <source>
        <strain evidence="2">NRRL 45417</strain>
    </source>
</reference>
<dbReference type="Proteomes" id="UP000604273">
    <property type="component" value="Unassembled WGS sequence"/>
</dbReference>
<protein>
    <submittedName>
        <fullName evidence="2">Uncharacterized protein</fullName>
    </submittedName>
</protein>
<comment type="caution">
    <text evidence="2">The sequence shown here is derived from an EMBL/GenBank/DDBJ whole genome shotgun (WGS) entry which is preliminary data.</text>
</comment>
<proteinExistence type="predicted"/>
<organism evidence="2 3">
    <name type="scientific">Fusarium gaditjirri</name>
    <dbReference type="NCBI Taxonomy" id="282569"/>
    <lineage>
        <taxon>Eukaryota</taxon>
        <taxon>Fungi</taxon>
        <taxon>Dikarya</taxon>
        <taxon>Ascomycota</taxon>
        <taxon>Pezizomycotina</taxon>
        <taxon>Sordariomycetes</taxon>
        <taxon>Hypocreomycetidae</taxon>
        <taxon>Hypocreales</taxon>
        <taxon>Nectriaceae</taxon>
        <taxon>Fusarium</taxon>
        <taxon>Fusarium nisikadoi species complex</taxon>
    </lineage>
</organism>
<sequence>MSSPAPMPTARQAELHAMFNKYLSLERDGHTLQALKFAHELVKEEGLNPYQAAQLHMKLAGIPETGVCHAAMAVQLLTKLKETDQSIADQLQEALRVFLERQNAEKDWKEYQNAMLSENGGTENAEAILQQRYNEYFSSLEQEKQSSSDGMETDKQNPIFDYPVKKGRTTESDGEKEKKELKDSYEEP</sequence>
<gene>
    <name evidence="2" type="ORF">FGADI_8009</name>
</gene>
<feature type="region of interest" description="Disordered" evidence="1">
    <location>
        <begin position="140"/>
        <end position="188"/>
    </location>
</feature>
<evidence type="ECO:0000313" key="2">
    <source>
        <dbReference type="EMBL" id="KAF4950735.1"/>
    </source>
</evidence>